<evidence type="ECO:0000256" key="10">
    <source>
        <dbReference type="ARBA" id="ARBA00023004"/>
    </source>
</evidence>
<evidence type="ECO:0000256" key="13">
    <source>
        <dbReference type="ARBA" id="ARBA00023180"/>
    </source>
</evidence>
<dbReference type="InterPro" id="IPR036396">
    <property type="entry name" value="Cyt_P450_sf"/>
</dbReference>
<evidence type="ECO:0000256" key="4">
    <source>
        <dbReference type="ARBA" id="ARBA00010617"/>
    </source>
</evidence>
<comment type="similarity">
    <text evidence="4 15">Belongs to the cytochrome P450 family.</text>
</comment>
<name>V2XUH7_MONRO</name>
<evidence type="ECO:0000313" key="18">
    <source>
        <dbReference type="Proteomes" id="UP000017559"/>
    </source>
</evidence>
<evidence type="ECO:0000256" key="7">
    <source>
        <dbReference type="ARBA" id="ARBA00022723"/>
    </source>
</evidence>
<dbReference type="EMBL" id="AWSO01001688">
    <property type="protein sequence ID" value="ESK83069.1"/>
    <property type="molecule type" value="Genomic_DNA"/>
</dbReference>
<dbReference type="Gene3D" id="1.10.630.10">
    <property type="entry name" value="Cytochrome P450"/>
    <property type="match status" value="1"/>
</dbReference>
<dbReference type="InterPro" id="IPR050364">
    <property type="entry name" value="Cytochrome_P450_fung"/>
</dbReference>
<dbReference type="OrthoDB" id="3934656at2759"/>
<evidence type="ECO:0000256" key="5">
    <source>
        <dbReference type="ARBA" id="ARBA00022617"/>
    </source>
</evidence>
<feature type="binding site" description="axial binding residue" evidence="14">
    <location>
        <position position="449"/>
    </location>
    <ligand>
        <name>heme</name>
        <dbReference type="ChEBI" id="CHEBI:30413"/>
    </ligand>
    <ligandPart>
        <name>Fe</name>
        <dbReference type="ChEBI" id="CHEBI:18248"/>
    </ligandPart>
</feature>
<sequence length="529" mass="58956">MSSSLHQATPPNLVILQISRLQVVGAVIGLLVVLYLRQQAAWRARNPKGLPLPPGPPGLPIIGNVHQLLGKSIVPLLEKWTREYGPVVHIKLFGLPVIIVGSSAAGKELLETRHQKYSGRPNLLLASEAMQGGMMMPFIHANERFRRVRKLVTTEMRPAAVTQYFNPVQSVEIHRLVHSIIESPKDWKSYIARAIASIIMTTVYDRPLRTGQEADQVVKNVVRLNDELVEAIEAGKNYVDFLPFLRYIPGVPYKKPAAEYQKLAESTYKQLMDEAKANLEAGRPANSIAARLLQKPEEQESDYREQYWALGSFYLAGSDTQSVSSQILIMALATHPHVLARCQAEVDAVVGPDRLPTYDDEPRLPYIKATVRELFRWRPVGPTAIPHASVEDDEYMGYFIPKDAMVIPNITSMHMDPAIFDDPETFNPQRYVDNPSLPGHVFGFGRRVCPGQRVAEHSLFLELATLVWGLDVKQAIDKNTGKPIPINTNRETGFAPGGVMKPYGFAVSITPRSAERSKLLARAVEDEGL</sequence>
<dbReference type="GO" id="GO:0004497">
    <property type="term" value="F:monooxygenase activity"/>
    <property type="evidence" value="ECO:0007669"/>
    <property type="project" value="UniProtKB-KW"/>
</dbReference>
<dbReference type="AlphaFoldDB" id="V2XUH7"/>
<evidence type="ECO:0000256" key="9">
    <source>
        <dbReference type="ARBA" id="ARBA00023002"/>
    </source>
</evidence>
<keyword evidence="7 14" id="KW-0479">Metal-binding</keyword>
<evidence type="ECO:0000256" key="3">
    <source>
        <dbReference type="ARBA" id="ARBA00005179"/>
    </source>
</evidence>
<keyword evidence="13" id="KW-0325">Glycoprotein</keyword>
<dbReference type="GO" id="GO:0005506">
    <property type="term" value="F:iron ion binding"/>
    <property type="evidence" value="ECO:0007669"/>
    <property type="project" value="InterPro"/>
</dbReference>
<organism evidence="17 18">
    <name type="scientific">Moniliophthora roreri (strain MCA 2997)</name>
    <name type="common">Cocoa frosty pod rot fungus</name>
    <name type="synonym">Crinipellis roreri</name>
    <dbReference type="NCBI Taxonomy" id="1381753"/>
    <lineage>
        <taxon>Eukaryota</taxon>
        <taxon>Fungi</taxon>
        <taxon>Dikarya</taxon>
        <taxon>Basidiomycota</taxon>
        <taxon>Agaricomycotina</taxon>
        <taxon>Agaricomycetes</taxon>
        <taxon>Agaricomycetidae</taxon>
        <taxon>Agaricales</taxon>
        <taxon>Marasmiineae</taxon>
        <taxon>Marasmiaceae</taxon>
        <taxon>Moniliophthora</taxon>
    </lineage>
</organism>
<keyword evidence="10 14" id="KW-0408">Iron</keyword>
<evidence type="ECO:0000256" key="14">
    <source>
        <dbReference type="PIRSR" id="PIRSR602401-1"/>
    </source>
</evidence>
<evidence type="ECO:0000256" key="1">
    <source>
        <dbReference type="ARBA" id="ARBA00001971"/>
    </source>
</evidence>
<keyword evidence="11 15" id="KW-0503">Monooxygenase</keyword>
<dbReference type="InterPro" id="IPR001128">
    <property type="entry name" value="Cyt_P450"/>
</dbReference>
<evidence type="ECO:0000256" key="15">
    <source>
        <dbReference type="RuleBase" id="RU000461"/>
    </source>
</evidence>
<evidence type="ECO:0000256" key="8">
    <source>
        <dbReference type="ARBA" id="ARBA00022989"/>
    </source>
</evidence>
<evidence type="ECO:0000256" key="16">
    <source>
        <dbReference type="SAM" id="Phobius"/>
    </source>
</evidence>
<keyword evidence="18" id="KW-1185">Reference proteome</keyword>
<dbReference type="Proteomes" id="UP000017559">
    <property type="component" value="Unassembled WGS sequence"/>
</dbReference>
<dbReference type="PANTHER" id="PTHR46300:SF2">
    <property type="entry name" value="CYTOCHROME P450 MONOOXYGENASE ALNH-RELATED"/>
    <property type="match status" value="1"/>
</dbReference>
<dbReference type="InterPro" id="IPR017972">
    <property type="entry name" value="Cyt_P450_CS"/>
</dbReference>
<keyword evidence="12 16" id="KW-0472">Membrane</keyword>
<dbReference type="InterPro" id="IPR002401">
    <property type="entry name" value="Cyt_P450_E_grp-I"/>
</dbReference>
<dbReference type="SUPFAM" id="SSF48264">
    <property type="entry name" value="Cytochrome P450"/>
    <property type="match status" value="1"/>
</dbReference>
<evidence type="ECO:0000256" key="2">
    <source>
        <dbReference type="ARBA" id="ARBA00004167"/>
    </source>
</evidence>
<reference evidence="17 18" key="1">
    <citation type="journal article" date="2014" name="BMC Genomics">
        <title>Genome and secretome analysis of the hemibiotrophic fungal pathogen, Moniliophthora roreri, which causes frosty pod rot disease of cacao: mechanisms of the biotrophic and necrotrophic phases.</title>
        <authorList>
            <person name="Meinhardt L.W."/>
            <person name="Costa G.G.L."/>
            <person name="Thomazella D.P.T."/>
            <person name="Teixeira P.J.P.L."/>
            <person name="Carazzolle M.F."/>
            <person name="Schuster S.C."/>
            <person name="Carlson J.E."/>
            <person name="Guiltinan M.J."/>
            <person name="Mieczkowski P."/>
            <person name="Farmer A."/>
            <person name="Ramaraj T."/>
            <person name="Crozier J."/>
            <person name="Davis R.E."/>
            <person name="Shao J."/>
            <person name="Melnick R.L."/>
            <person name="Pereira G.A.G."/>
            <person name="Bailey B.A."/>
        </authorList>
    </citation>
    <scope>NUCLEOTIDE SEQUENCE [LARGE SCALE GENOMIC DNA]</scope>
    <source>
        <strain evidence="17 18">MCA 2997</strain>
    </source>
</reference>
<dbReference type="HOGENOM" id="CLU_001570_2_3_1"/>
<dbReference type="GO" id="GO:0016020">
    <property type="term" value="C:membrane"/>
    <property type="evidence" value="ECO:0007669"/>
    <property type="project" value="UniProtKB-SubCell"/>
</dbReference>
<dbReference type="PRINTS" id="PR00385">
    <property type="entry name" value="P450"/>
</dbReference>
<keyword evidence="6 16" id="KW-0812">Transmembrane</keyword>
<dbReference type="CDD" id="cd11065">
    <property type="entry name" value="CYP64-like"/>
    <property type="match status" value="1"/>
</dbReference>
<accession>V2XUH7</accession>
<comment type="pathway">
    <text evidence="3">Secondary metabolite biosynthesis.</text>
</comment>
<dbReference type="KEGG" id="mrr:Moror_16925"/>
<dbReference type="GO" id="GO:0020037">
    <property type="term" value="F:heme binding"/>
    <property type="evidence" value="ECO:0007669"/>
    <property type="project" value="InterPro"/>
</dbReference>
<evidence type="ECO:0000313" key="17">
    <source>
        <dbReference type="EMBL" id="ESK83069.1"/>
    </source>
</evidence>
<keyword evidence="9 15" id="KW-0560">Oxidoreductase</keyword>
<evidence type="ECO:0000256" key="12">
    <source>
        <dbReference type="ARBA" id="ARBA00023136"/>
    </source>
</evidence>
<comment type="caution">
    <text evidence="17">The sequence shown here is derived from an EMBL/GenBank/DDBJ whole genome shotgun (WGS) entry which is preliminary data.</text>
</comment>
<dbReference type="GO" id="GO:0016705">
    <property type="term" value="F:oxidoreductase activity, acting on paired donors, with incorporation or reduction of molecular oxygen"/>
    <property type="evidence" value="ECO:0007669"/>
    <property type="project" value="InterPro"/>
</dbReference>
<keyword evidence="5 14" id="KW-0349">Heme</keyword>
<evidence type="ECO:0000256" key="6">
    <source>
        <dbReference type="ARBA" id="ARBA00022692"/>
    </source>
</evidence>
<gene>
    <name evidence="17" type="ORF">Moror_16925</name>
</gene>
<keyword evidence="8 16" id="KW-1133">Transmembrane helix</keyword>
<feature type="transmembrane region" description="Helical" evidence="16">
    <location>
        <begin position="12"/>
        <end position="36"/>
    </location>
</feature>
<proteinExistence type="inferred from homology"/>
<evidence type="ECO:0000256" key="11">
    <source>
        <dbReference type="ARBA" id="ARBA00023033"/>
    </source>
</evidence>
<comment type="cofactor">
    <cofactor evidence="1 14">
        <name>heme</name>
        <dbReference type="ChEBI" id="CHEBI:30413"/>
    </cofactor>
</comment>
<protein>
    <submittedName>
        <fullName evidence="17">Cytochrome p450</fullName>
    </submittedName>
</protein>
<dbReference type="PRINTS" id="PR00463">
    <property type="entry name" value="EP450I"/>
</dbReference>
<dbReference type="Pfam" id="PF00067">
    <property type="entry name" value="p450"/>
    <property type="match status" value="1"/>
</dbReference>
<dbReference type="PANTHER" id="PTHR46300">
    <property type="entry name" value="P450, PUTATIVE (EUROFUNG)-RELATED-RELATED"/>
    <property type="match status" value="1"/>
</dbReference>
<dbReference type="PROSITE" id="PS00086">
    <property type="entry name" value="CYTOCHROME_P450"/>
    <property type="match status" value="1"/>
</dbReference>
<comment type="subcellular location">
    <subcellularLocation>
        <location evidence="2">Membrane</location>
        <topology evidence="2">Single-pass membrane protein</topology>
    </subcellularLocation>
</comment>